<name>A0A9Q8UVX7_PASFU</name>
<dbReference type="KEGG" id="ffu:CLAFUR5_13757"/>
<protein>
    <submittedName>
        <fullName evidence="1">Uncharacterized protein</fullName>
    </submittedName>
</protein>
<dbReference type="EMBL" id="CP090174">
    <property type="protein sequence ID" value="UJO24428.1"/>
    <property type="molecule type" value="Genomic_DNA"/>
</dbReference>
<reference evidence="1" key="1">
    <citation type="submission" date="2021-12" db="EMBL/GenBank/DDBJ databases">
        <authorList>
            <person name="Zaccaron A."/>
            <person name="Stergiopoulos I."/>
        </authorList>
    </citation>
    <scope>NUCLEOTIDE SEQUENCE</scope>
    <source>
        <strain evidence="1">Race5_Kim</strain>
    </source>
</reference>
<dbReference type="Proteomes" id="UP000756132">
    <property type="component" value="Chromosome 12"/>
</dbReference>
<accession>A0A9Q8UVX7</accession>
<dbReference type="AlphaFoldDB" id="A0A9Q8UVX7"/>
<reference evidence="1" key="2">
    <citation type="journal article" date="2022" name="Microb. Genom.">
        <title>A chromosome-scale genome assembly of the tomato pathogen Cladosporium fulvum reveals a compartmentalized genome architecture and the presence of a dispensable chromosome.</title>
        <authorList>
            <person name="Zaccaron A.Z."/>
            <person name="Chen L.H."/>
            <person name="Samaras A."/>
            <person name="Stergiopoulos I."/>
        </authorList>
    </citation>
    <scope>NUCLEOTIDE SEQUENCE</scope>
    <source>
        <strain evidence="1">Race5_Kim</strain>
    </source>
</reference>
<dbReference type="RefSeq" id="XP_047768794.1">
    <property type="nucleotide sequence ID" value="XM_047912905.1"/>
</dbReference>
<evidence type="ECO:0000313" key="2">
    <source>
        <dbReference type="Proteomes" id="UP000756132"/>
    </source>
</evidence>
<sequence length="141" mass="16064">MTSKYKQKCIREGLRLRKTADKATYPPAFPFPLRRLVTELRLQIFEYIIANGWNISRLDEVPTLREQAVLRTCPQIRSEAMEAWRDSLKARKEELPGGCLITGGPYTWEEVKAGVPGKHLFVFPQTMQNVVGARTSASEVL</sequence>
<dbReference type="GeneID" id="71993635"/>
<organism evidence="1 2">
    <name type="scientific">Passalora fulva</name>
    <name type="common">Tomato leaf mold</name>
    <name type="synonym">Cladosporium fulvum</name>
    <dbReference type="NCBI Taxonomy" id="5499"/>
    <lineage>
        <taxon>Eukaryota</taxon>
        <taxon>Fungi</taxon>
        <taxon>Dikarya</taxon>
        <taxon>Ascomycota</taxon>
        <taxon>Pezizomycotina</taxon>
        <taxon>Dothideomycetes</taxon>
        <taxon>Dothideomycetidae</taxon>
        <taxon>Mycosphaerellales</taxon>
        <taxon>Mycosphaerellaceae</taxon>
        <taxon>Fulvia</taxon>
    </lineage>
</organism>
<proteinExistence type="predicted"/>
<gene>
    <name evidence="1" type="ORF">CLAFUR5_13757</name>
</gene>
<keyword evidence="2" id="KW-1185">Reference proteome</keyword>
<evidence type="ECO:0000313" key="1">
    <source>
        <dbReference type="EMBL" id="UJO24428.1"/>
    </source>
</evidence>